<dbReference type="AlphaFoldDB" id="A0A100VPM6"/>
<reference evidence="2" key="2">
    <citation type="submission" date="2016-01" db="EMBL/GenBank/DDBJ databases">
        <title>Draft Genome Sequence of Paenibacillus amylolyticus Heshi-A3 that Was Isolated from Fermented Rice Bran with Aging Salted Mackerel, Which Was Named Heshiko as Traditional Fermented Seafood in Japan.</title>
        <authorList>
            <person name="Akuzawa S."/>
            <person name="Nakagawa J."/>
            <person name="Kanekatsu T."/>
            <person name="Kubota E."/>
            <person name="Ohtake R."/>
            <person name="Suzuki T."/>
            <person name="Kanesaki Y."/>
        </authorList>
    </citation>
    <scope>NUCLEOTIDE SEQUENCE [LARGE SCALE GENOMIC DNA]</scope>
    <source>
        <strain evidence="2">Heshi-A3</strain>
    </source>
</reference>
<protein>
    <submittedName>
        <fullName evidence="1">Transposase</fullName>
    </submittedName>
</protein>
<dbReference type="Proteomes" id="UP000069697">
    <property type="component" value="Unassembled WGS sequence"/>
</dbReference>
<name>A0A100VPM6_PAEAM</name>
<dbReference type="EMBL" id="BCNV01000003">
    <property type="protein sequence ID" value="GAS83752.1"/>
    <property type="molecule type" value="Genomic_DNA"/>
</dbReference>
<evidence type="ECO:0000313" key="2">
    <source>
        <dbReference type="Proteomes" id="UP000069697"/>
    </source>
</evidence>
<evidence type="ECO:0000313" key="1">
    <source>
        <dbReference type="EMBL" id="GAS83752.1"/>
    </source>
</evidence>
<sequence length="59" mass="7305">MDHRESFQEIENAMKQEKKRRMYERYQTLYLYLQGTDIEQISHTINRSAKMVKGKLIYY</sequence>
<comment type="caution">
    <text evidence="1">The sequence shown here is derived from an EMBL/GenBank/DDBJ whole genome shotgun (WGS) entry which is preliminary data.</text>
</comment>
<gene>
    <name evidence="1" type="ORF">PAHA3_3842</name>
</gene>
<organism evidence="1 2">
    <name type="scientific">Paenibacillus amylolyticus</name>
    <dbReference type="NCBI Taxonomy" id="1451"/>
    <lineage>
        <taxon>Bacteria</taxon>
        <taxon>Bacillati</taxon>
        <taxon>Bacillota</taxon>
        <taxon>Bacilli</taxon>
        <taxon>Bacillales</taxon>
        <taxon>Paenibacillaceae</taxon>
        <taxon>Paenibacillus</taxon>
    </lineage>
</organism>
<accession>A0A100VPM6</accession>
<proteinExistence type="predicted"/>
<reference evidence="1 2" key="1">
    <citation type="journal article" date="2016" name="Genome Announc.">
        <title>Draft Genome Sequence of Paenibacillus amylolyticus Heshi-A3, Isolated from Fermented Rice Bran in a Japanese Fermented Seafood Dish.</title>
        <authorList>
            <person name="Akuzawa S."/>
            <person name="Nagaoka J."/>
            <person name="Kanekatsu M."/>
            <person name="Kubota E."/>
            <person name="Ohtake R."/>
            <person name="Suzuki T."/>
            <person name="Kanesaki Y."/>
        </authorList>
    </citation>
    <scope>NUCLEOTIDE SEQUENCE [LARGE SCALE GENOMIC DNA]</scope>
    <source>
        <strain evidence="1 2">Heshi-A3</strain>
    </source>
</reference>